<dbReference type="PANTHER" id="PTHR41259:SF1">
    <property type="entry name" value="DOUBLE-STRAND BREAK REPAIR RAD50 ATPASE, PUTATIVE-RELATED"/>
    <property type="match status" value="1"/>
</dbReference>
<dbReference type="Pfam" id="PF13514">
    <property type="entry name" value="AAA_27"/>
    <property type="match status" value="1"/>
</dbReference>
<evidence type="ECO:0000259" key="4">
    <source>
        <dbReference type="Pfam" id="PF13514"/>
    </source>
</evidence>
<protein>
    <recommendedName>
        <fullName evidence="4">YhaN AAA domain-containing protein</fullName>
    </recommendedName>
</protein>
<organism evidence="5 6">
    <name type="scientific">Megasphaera elsdenii</name>
    <dbReference type="NCBI Taxonomy" id="907"/>
    <lineage>
        <taxon>Bacteria</taxon>
        <taxon>Bacillati</taxon>
        <taxon>Bacillota</taxon>
        <taxon>Negativicutes</taxon>
        <taxon>Veillonellales</taxon>
        <taxon>Veillonellaceae</taxon>
        <taxon>Megasphaera</taxon>
    </lineage>
</organism>
<dbReference type="GeneID" id="97491257"/>
<dbReference type="Proteomes" id="UP000238358">
    <property type="component" value="Chromosome"/>
</dbReference>
<dbReference type="SUPFAM" id="SSF52540">
    <property type="entry name" value="P-loop containing nucleoside triphosphate hydrolases"/>
    <property type="match status" value="1"/>
</dbReference>
<dbReference type="RefSeq" id="WP_014015289.1">
    <property type="nucleotide sequence ID" value="NZ_CAUGHV010000022.1"/>
</dbReference>
<dbReference type="PANTHER" id="PTHR41259">
    <property type="entry name" value="DOUBLE-STRAND BREAK REPAIR RAD50 ATPASE, PUTATIVE-RELATED"/>
    <property type="match status" value="1"/>
</dbReference>
<feature type="region of interest" description="Disordered" evidence="2">
    <location>
        <begin position="375"/>
        <end position="396"/>
    </location>
</feature>
<evidence type="ECO:0000256" key="2">
    <source>
        <dbReference type="SAM" id="MobiDB-lite"/>
    </source>
</evidence>
<sequence length="998" mass="114629">MKITEMHLDDFGIYHGVSWNPPEHGLIVMHGRNESGKTTLMKYVRSMFFGYLRGDWKGYFGSMGIRREDGKEYRIVRNEKEYFLSDGSQKVQDEPADLWWHGLDRQTYDKIFAMGLEDLQGFKILSNEAVRSHFFSIEGGVSMGMARSEVTKHMGNLLVASPQGKKPINSLLNEQKDFDRRINGMAYDEDEFASLQETEQTTHEIENRIRLDIEESKQQIERISMPIAAWDVYKRGQDALQHMQALADVSQFPADGAQKWAELEQNIKAIDDQVRKLKATSRKGPAFQKSWNRWLACGPQLDEMYHHVGEWKQGLAELSDHEDKEMDWEFEGTKQADLLKTWTDGKDIPTAVNWTQGISAAAALDHSRQDLEKWKADKPKNVSSQDGEDGAAEKTKDEWEVIGTAVATIQNVVMERQKIQEQLEWLKTEPASSSKAFTFVGVAFLVLAALCVAAVYMGHFDSTVGLGGAAACVVISVISLVRQSTGADRIPRKIAEIEGRLASVNGKIGDLAKEAEITLSTDESNERWLQELDAVRKQYLDWQTRETKNAWQKEQKVMYDAIYEKWQADGNTCKKQLLACESAWDGWRQKSSFSKLDTTDVAKAKEAWDTWHDVTTAASDWKRRKMELKGAISRWSDTAEQIFREVGVKQTVSPDAVEAIYKQWQDIRVQAEVAKEQDRQQKERESQIVSLGEERQQRIQQQQELLKATGAQSEGEFRSKVLRFRQFHQYKEVYDQTEAHIRLIAKTPKNLSELRHELKIHTLKTWTDERDYYQKKIADAEKKLAEVAEKRGSIIERLSQMAKTDEYGKLLQAKQNRKAELDRAVDDWLTNMYTQYMLEQAQEYYERVRQPVVIRQAGEYLNLMTQGRYTLQASLDGKQLFAVDGSQRRVPEKQWSSGLGDQIYLAIRISLAMAFSKQIEPMPLILDDILVRFDEQRQKEAIQFLASLGKKEQIFLFTCSDATLKLAEEVQKQLAGETDTIHLFEIEKGTIKELANRL</sequence>
<reference evidence="5 6" key="1">
    <citation type="journal article" date="2018" name="Genome Announc.">
        <title>Complete genomes of two Megasphaera elsdenii strains, NCIMB 702410 and ATCC 25940.</title>
        <authorList>
            <person name="Hatmaker E.A."/>
            <person name="O'Dell K."/>
            <person name="Riley L.A."/>
            <person name="Klingeman D.M."/>
            <person name="Guss A.M."/>
        </authorList>
    </citation>
    <scope>NUCLEOTIDE SEQUENCE [LARGE SCALE GENOMIC DNA]</scope>
    <source>
        <strain evidence="5 6">NCIMB702410</strain>
    </source>
</reference>
<dbReference type="AlphaFoldDB" id="A0A2S0M5V2"/>
<keyword evidence="1" id="KW-0175">Coiled coil</keyword>
<keyword evidence="3" id="KW-1133">Transmembrane helix</keyword>
<feature type="domain" description="YhaN AAA" evidence="4">
    <location>
        <begin position="1"/>
        <end position="185"/>
    </location>
</feature>
<dbReference type="Gene3D" id="3.40.50.300">
    <property type="entry name" value="P-loop containing nucleotide triphosphate hydrolases"/>
    <property type="match status" value="2"/>
</dbReference>
<feature type="transmembrane region" description="Helical" evidence="3">
    <location>
        <begin position="463"/>
        <end position="481"/>
    </location>
</feature>
<evidence type="ECO:0000313" key="6">
    <source>
        <dbReference type="Proteomes" id="UP000238358"/>
    </source>
</evidence>
<keyword evidence="3" id="KW-0472">Membrane</keyword>
<name>A0A2S0M5V2_MEGEL</name>
<dbReference type="OrthoDB" id="9764467at2"/>
<gene>
    <name evidence="5" type="ORF">C6Y28_03860</name>
</gene>
<evidence type="ECO:0000256" key="1">
    <source>
        <dbReference type="SAM" id="Coils"/>
    </source>
</evidence>
<dbReference type="InterPro" id="IPR027417">
    <property type="entry name" value="P-loop_NTPase"/>
</dbReference>
<accession>A0A2S0M5V2</accession>
<proteinExistence type="predicted"/>
<evidence type="ECO:0000313" key="5">
    <source>
        <dbReference type="EMBL" id="AVO26814.1"/>
    </source>
</evidence>
<evidence type="ECO:0000256" key="3">
    <source>
        <dbReference type="SAM" id="Phobius"/>
    </source>
</evidence>
<dbReference type="EMBL" id="CP027569">
    <property type="protein sequence ID" value="AVO26814.1"/>
    <property type="molecule type" value="Genomic_DNA"/>
</dbReference>
<dbReference type="InterPro" id="IPR038734">
    <property type="entry name" value="YhaN_AAA"/>
</dbReference>
<feature type="transmembrane region" description="Helical" evidence="3">
    <location>
        <begin position="436"/>
        <end position="457"/>
    </location>
</feature>
<keyword evidence="3" id="KW-0812">Transmembrane</keyword>
<feature type="coiled-coil region" evidence="1">
    <location>
        <begin position="763"/>
        <end position="831"/>
    </location>
</feature>